<feature type="transmembrane region" description="Helical" evidence="1">
    <location>
        <begin position="349"/>
        <end position="367"/>
    </location>
</feature>
<proteinExistence type="predicted"/>
<dbReference type="EMBL" id="HF548285">
    <property type="protein sequence ID" value="CCO21132.1"/>
    <property type="molecule type" value="Genomic_DNA"/>
</dbReference>
<name>S0DDP6_9ZZZZ</name>
<dbReference type="Pfam" id="PF19904">
    <property type="entry name" value="DUF6377"/>
    <property type="match status" value="1"/>
</dbReference>
<keyword evidence="1" id="KW-0812">Transmembrane</keyword>
<reference evidence="5" key="2">
    <citation type="journal article" date="2013" name="Biotechnol. Biofuels">
        <title>Mining for hemicellulases in the fungus-growing termite Pseudacanthotermes militaris using functional metagenomics.</title>
        <authorList>
            <person name="Bastien G."/>
            <person name="Arnal G."/>
            <person name="Bozonnet S."/>
            <person name="Laguerre S."/>
            <person name="Ferreira F."/>
            <person name="Faure R."/>
            <person name="Henrissat B."/>
            <person name="Lefevre F."/>
            <person name="Robe P."/>
            <person name="Bouchez O."/>
            <person name="Noirot C."/>
            <person name="Dumon C."/>
            <person name="O'Donohue M."/>
        </authorList>
    </citation>
    <scope>NUCLEOTIDE SEQUENCE</scope>
</reference>
<evidence type="ECO:0000256" key="1">
    <source>
        <dbReference type="SAM" id="Phobius"/>
    </source>
</evidence>
<accession>S0DDP6</accession>
<evidence type="ECO:0000313" key="3">
    <source>
        <dbReference type="EMBL" id="CCO21026.1"/>
    </source>
</evidence>
<sequence length="553" mass="63804">MKKLRDIVFVTVLTLVASAQLVSADERGADSLLGVLDRTLEQRDRFENERRRTIDEVRGELTADGRREAGGFGTALSAGDRYRINKQLVELYRSYIYDSAMHYVMLNRELAHQAGDRRLVDESMIDYCNLLLRGGMHREAIENLKTIDRANLPQELLIDYWLCREQTYHHMSLYAAGTPFEEEYRAVSMAYVDSLATVVGEDSDRYFALSRIYLTNPNRRIARALLQNLLDRLEEGSHGYAIVASTLADCYDESDPEERSLRKRYLTISAISDISSTVKEYVSLSNLGALLYVEGDVERAYRYGTISMEDANFYNARLRRIEMSRIYPIIERAYKMELDKKNERLKNSVTMISLLAVLMLGLIIYGARQTFLLRRIRRALLSANERLAEINRSLVESNRIKEEYLGRFLSMCSSYINRLERYQSSIHNRLTAGKIEEVRAMVRTSNLIDHEISEFYRSFDKAFLRLYPNFMSDMNALLRDDEQIKAPAAGAAGELLTTEMRIYALVRLGIANPADIAKFLRYSANTVYTYRHKVRSKAKNKETFEQDILNIGF</sequence>
<dbReference type="AlphaFoldDB" id="S0DDP6"/>
<keyword evidence="1" id="KW-0472">Membrane</keyword>
<evidence type="ECO:0000259" key="2">
    <source>
        <dbReference type="Pfam" id="PF19904"/>
    </source>
</evidence>
<feature type="domain" description="DUF6377" evidence="2">
    <location>
        <begin position="273"/>
        <end position="517"/>
    </location>
</feature>
<gene>
    <name evidence="3" type="ORF">BN138_214</name>
    <name evidence="4" type="ORF">BN138_320</name>
    <name evidence="5" type="ORF">BN138_355</name>
</gene>
<keyword evidence="1" id="KW-1133">Transmembrane helix</keyword>
<evidence type="ECO:0000313" key="4">
    <source>
        <dbReference type="EMBL" id="CCO21132.1"/>
    </source>
</evidence>
<evidence type="ECO:0000313" key="5">
    <source>
        <dbReference type="EMBL" id="CCO21167.1"/>
    </source>
</evidence>
<reference evidence="5" key="1">
    <citation type="submission" date="2012-10" db="EMBL/GenBank/DDBJ databases">
        <authorList>
            <person name="Sandrine L."/>
        </authorList>
    </citation>
    <scope>NUCLEOTIDE SEQUENCE</scope>
</reference>
<dbReference type="InterPro" id="IPR045957">
    <property type="entry name" value="DUF6377"/>
</dbReference>
<protein>
    <recommendedName>
        <fullName evidence="2">DUF6377 domain-containing protein</fullName>
    </recommendedName>
</protein>
<dbReference type="EMBL" id="HF548280">
    <property type="protein sequence ID" value="CCO21026.1"/>
    <property type="molecule type" value="Genomic_DNA"/>
</dbReference>
<dbReference type="EMBL" id="HF548286">
    <property type="protein sequence ID" value="CCO21167.1"/>
    <property type="molecule type" value="Genomic_DNA"/>
</dbReference>
<organism evidence="5">
    <name type="scientific">termite gut metagenome</name>
    <dbReference type="NCBI Taxonomy" id="433724"/>
    <lineage>
        <taxon>unclassified sequences</taxon>
        <taxon>metagenomes</taxon>
        <taxon>organismal metagenomes</taxon>
    </lineage>
</organism>